<evidence type="ECO:0000256" key="1">
    <source>
        <dbReference type="ARBA" id="ARBA00008791"/>
    </source>
</evidence>
<proteinExistence type="inferred from homology"/>
<dbReference type="InterPro" id="IPR014729">
    <property type="entry name" value="Rossmann-like_a/b/a_fold"/>
</dbReference>
<organism evidence="3 4">
    <name type="scientific">Haladaptatus pallidirubidus</name>
    <dbReference type="NCBI Taxonomy" id="1008152"/>
    <lineage>
        <taxon>Archaea</taxon>
        <taxon>Methanobacteriati</taxon>
        <taxon>Methanobacteriota</taxon>
        <taxon>Stenosarchaea group</taxon>
        <taxon>Halobacteria</taxon>
        <taxon>Halobacteriales</taxon>
        <taxon>Haladaptataceae</taxon>
        <taxon>Haladaptatus</taxon>
    </lineage>
</organism>
<dbReference type="PANTHER" id="PTHR46268:SF6">
    <property type="entry name" value="UNIVERSAL STRESS PROTEIN UP12"/>
    <property type="match status" value="1"/>
</dbReference>
<dbReference type="PANTHER" id="PTHR46268">
    <property type="entry name" value="STRESS RESPONSE PROTEIN NHAX"/>
    <property type="match status" value="1"/>
</dbReference>
<dbReference type="PRINTS" id="PR01438">
    <property type="entry name" value="UNVRSLSTRESS"/>
</dbReference>
<dbReference type="CDD" id="cd00293">
    <property type="entry name" value="USP-like"/>
    <property type="match status" value="1"/>
</dbReference>
<name>A0AAV3UIK2_9EURY</name>
<dbReference type="Pfam" id="PF00582">
    <property type="entry name" value="Usp"/>
    <property type="match status" value="1"/>
</dbReference>
<comment type="similarity">
    <text evidence="1">Belongs to the universal stress protein A family.</text>
</comment>
<keyword evidence="4" id="KW-1185">Reference proteome</keyword>
<dbReference type="InterPro" id="IPR006016">
    <property type="entry name" value="UspA"/>
</dbReference>
<evidence type="ECO:0000313" key="3">
    <source>
        <dbReference type="EMBL" id="GAA5051956.1"/>
    </source>
</evidence>
<feature type="domain" description="UspA" evidence="2">
    <location>
        <begin position="3"/>
        <end position="140"/>
    </location>
</feature>
<dbReference type="Proteomes" id="UP001501729">
    <property type="component" value="Unassembled WGS sequence"/>
</dbReference>
<dbReference type="SUPFAM" id="SSF52402">
    <property type="entry name" value="Adenine nucleotide alpha hydrolases-like"/>
    <property type="match status" value="1"/>
</dbReference>
<evidence type="ECO:0000259" key="2">
    <source>
        <dbReference type="Pfam" id="PF00582"/>
    </source>
</evidence>
<dbReference type="Gene3D" id="3.40.50.620">
    <property type="entry name" value="HUPs"/>
    <property type="match status" value="1"/>
</dbReference>
<protein>
    <submittedName>
        <fullName evidence="3">Universal stress protein</fullName>
    </submittedName>
</protein>
<sequence>MVMYESILIPTDGSQKMESVVDQGLELAKQNNATVHSLYVVDERAYLAIPDEERDHVRKTLEEDGQATTKAIEERILDAGLDVIREIRWGDPSAEILTYAVENEIDLIVMGTHGRTGYERYLLGSVAERVVRTAPIPVLTIAVGNIDKVIANIQDRLRSESAVEATETVSETHDQIDELPDS</sequence>
<accession>A0AAV3UIK2</accession>
<dbReference type="EMBL" id="BAABKX010000010">
    <property type="protein sequence ID" value="GAA5051956.1"/>
    <property type="molecule type" value="Genomic_DNA"/>
</dbReference>
<gene>
    <name evidence="3" type="ORF">GCM10025751_27680</name>
</gene>
<dbReference type="AlphaFoldDB" id="A0AAV3UIK2"/>
<dbReference type="InterPro" id="IPR006015">
    <property type="entry name" value="Universal_stress_UspA"/>
</dbReference>
<reference evidence="3 4" key="1">
    <citation type="journal article" date="2019" name="Int. J. Syst. Evol. Microbiol.">
        <title>The Global Catalogue of Microorganisms (GCM) 10K type strain sequencing project: providing services to taxonomists for standard genome sequencing and annotation.</title>
        <authorList>
            <consortium name="The Broad Institute Genomics Platform"/>
            <consortium name="The Broad Institute Genome Sequencing Center for Infectious Disease"/>
            <person name="Wu L."/>
            <person name="Ma J."/>
        </authorList>
    </citation>
    <scope>NUCLEOTIDE SEQUENCE [LARGE SCALE GENOMIC DNA]</scope>
    <source>
        <strain evidence="3 4">JCM 17504</strain>
    </source>
</reference>
<comment type="caution">
    <text evidence="3">The sequence shown here is derived from an EMBL/GenBank/DDBJ whole genome shotgun (WGS) entry which is preliminary data.</text>
</comment>
<evidence type="ECO:0000313" key="4">
    <source>
        <dbReference type="Proteomes" id="UP001501729"/>
    </source>
</evidence>